<dbReference type="Proteomes" id="UP000199339">
    <property type="component" value="Unassembled WGS sequence"/>
</dbReference>
<keyword evidence="2" id="KW-1185">Reference proteome</keyword>
<dbReference type="OrthoDB" id="455474at2"/>
<dbReference type="AlphaFoldDB" id="A0A1I4XLE4"/>
<organism evidence="1 2">
    <name type="scientific">Marinobacter pelagius</name>
    <dbReference type="NCBI Taxonomy" id="379482"/>
    <lineage>
        <taxon>Bacteria</taxon>
        <taxon>Pseudomonadati</taxon>
        <taxon>Pseudomonadota</taxon>
        <taxon>Gammaproteobacteria</taxon>
        <taxon>Pseudomonadales</taxon>
        <taxon>Marinobacteraceae</taxon>
        <taxon>Marinobacter</taxon>
    </lineage>
</organism>
<evidence type="ECO:0000313" key="2">
    <source>
        <dbReference type="Proteomes" id="UP000199339"/>
    </source>
</evidence>
<protein>
    <submittedName>
        <fullName evidence="1">D-glycerate 3-kinase</fullName>
    </submittedName>
</protein>
<sequence>MSENELNPTIETLISQEGLPSSYGHTVEHTILPLAHRILELRQRLGRPVLIGIHGAQGTGKSTLTLFLKEILSRHHGTATASFSVDDIYLTRAERQRLAGLVHPLFITRGVPGTHDVSLGQKVIDQLLAAKPGDKTPIPAFEKARDDRAPRDRWPVFEGPAEVILIEGWCLGAAPEPEEALARPVNTLEAEEDAHATWRSYVNECLKDSYRAFFDRLDYLVMLKAPSMECVLEWRTLQEHKLAARHANAPEEGASDEGAPSLRIMSDDEVARFIMHYQRVTEHCLREMPGRADVLIPVGADHSLAAPQFREPPGSS</sequence>
<dbReference type="GO" id="GO:0016301">
    <property type="term" value="F:kinase activity"/>
    <property type="evidence" value="ECO:0007669"/>
    <property type="project" value="UniProtKB-KW"/>
</dbReference>
<keyword evidence="1" id="KW-0808">Transferase</keyword>
<evidence type="ECO:0000313" key="1">
    <source>
        <dbReference type="EMBL" id="SFN26622.1"/>
    </source>
</evidence>
<accession>A0A1I4XLE4</accession>
<dbReference type="EMBL" id="FOUR01000006">
    <property type="protein sequence ID" value="SFN26622.1"/>
    <property type="molecule type" value="Genomic_DNA"/>
</dbReference>
<reference evidence="2" key="1">
    <citation type="submission" date="2016-10" db="EMBL/GenBank/DDBJ databases">
        <authorList>
            <person name="Varghese N."/>
            <person name="Submissions S."/>
        </authorList>
    </citation>
    <scope>NUCLEOTIDE SEQUENCE [LARGE SCALE GENOMIC DNA]</scope>
    <source>
        <strain evidence="2">CGMCC 1.6775</strain>
    </source>
</reference>
<keyword evidence="1" id="KW-0418">Kinase</keyword>
<gene>
    <name evidence="1" type="ORF">SAMN04487961_2639</name>
</gene>
<dbReference type="Gene3D" id="3.40.50.300">
    <property type="entry name" value="P-loop containing nucleotide triphosphate hydrolases"/>
    <property type="match status" value="1"/>
</dbReference>
<name>A0A1I4XLE4_9GAMM</name>
<dbReference type="RefSeq" id="WP_092004382.1">
    <property type="nucleotide sequence ID" value="NZ_FOUR01000006.1"/>
</dbReference>
<proteinExistence type="predicted"/>
<dbReference type="SUPFAM" id="SSF52540">
    <property type="entry name" value="P-loop containing nucleoside triphosphate hydrolases"/>
    <property type="match status" value="1"/>
</dbReference>
<dbReference type="InterPro" id="IPR027417">
    <property type="entry name" value="P-loop_NTPase"/>
</dbReference>